<dbReference type="CDD" id="cd07324">
    <property type="entry name" value="M48C_Oma1-like"/>
    <property type="match status" value="1"/>
</dbReference>
<keyword evidence="7" id="KW-0732">Signal</keyword>
<dbReference type="Pfam" id="PF01435">
    <property type="entry name" value="Peptidase_M48"/>
    <property type="match status" value="1"/>
</dbReference>
<dbReference type="AlphaFoldDB" id="A0A1V2EX96"/>
<gene>
    <name evidence="9" type="primary">yfgC_1</name>
    <name evidence="9" type="ORF">SPHI_07280</name>
</gene>
<evidence type="ECO:0000313" key="9">
    <source>
        <dbReference type="EMBL" id="ONF97291.1"/>
    </source>
</evidence>
<evidence type="ECO:0000256" key="4">
    <source>
        <dbReference type="ARBA" id="ARBA00022801"/>
    </source>
</evidence>
<evidence type="ECO:0000256" key="6">
    <source>
        <dbReference type="ARBA" id="ARBA00023049"/>
    </source>
</evidence>
<keyword evidence="2" id="KW-0645">Protease</keyword>
<feature type="domain" description="Peptidase M48" evidence="8">
    <location>
        <begin position="58"/>
        <end position="240"/>
    </location>
</feature>
<dbReference type="GO" id="GO:0016020">
    <property type="term" value="C:membrane"/>
    <property type="evidence" value="ECO:0007669"/>
    <property type="project" value="TreeGrafter"/>
</dbReference>
<proteinExistence type="predicted"/>
<evidence type="ECO:0000256" key="7">
    <source>
        <dbReference type="SAM" id="SignalP"/>
    </source>
</evidence>
<keyword evidence="10" id="KW-1185">Reference proteome</keyword>
<feature type="signal peptide" evidence="7">
    <location>
        <begin position="1"/>
        <end position="23"/>
    </location>
</feature>
<feature type="chain" id="PRO_5012211708" evidence="7">
    <location>
        <begin position="24"/>
        <end position="484"/>
    </location>
</feature>
<evidence type="ECO:0000256" key="2">
    <source>
        <dbReference type="ARBA" id="ARBA00022670"/>
    </source>
</evidence>
<evidence type="ECO:0000256" key="5">
    <source>
        <dbReference type="ARBA" id="ARBA00022833"/>
    </source>
</evidence>
<evidence type="ECO:0000256" key="1">
    <source>
        <dbReference type="ARBA" id="ARBA00001947"/>
    </source>
</evidence>
<evidence type="ECO:0000259" key="8">
    <source>
        <dbReference type="Pfam" id="PF01435"/>
    </source>
</evidence>
<dbReference type="EMBL" id="MPSB01000002">
    <property type="protein sequence ID" value="ONF97291.1"/>
    <property type="molecule type" value="Genomic_DNA"/>
</dbReference>
<organism evidence="9 10">
    <name type="scientific">Sphingomonas jeddahensis</name>
    <dbReference type="NCBI Taxonomy" id="1915074"/>
    <lineage>
        <taxon>Bacteria</taxon>
        <taxon>Pseudomonadati</taxon>
        <taxon>Pseudomonadota</taxon>
        <taxon>Alphaproteobacteria</taxon>
        <taxon>Sphingomonadales</taxon>
        <taxon>Sphingomonadaceae</taxon>
        <taxon>Sphingomonas</taxon>
    </lineage>
</organism>
<keyword evidence="4" id="KW-0378">Hydrolase</keyword>
<dbReference type="InterPro" id="IPR051156">
    <property type="entry name" value="Mito/Outer_Membr_Metalloprot"/>
</dbReference>
<keyword evidence="5" id="KW-0862">Zinc</keyword>
<evidence type="ECO:0000313" key="10">
    <source>
        <dbReference type="Proteomes" id="UP000188729"/>
    </source>
</evidence>
<dbReference type="PANTHER" id="PTHR22726">
    <property type="entry name" value="METALLOENDOPEPTIDASE OMA1"/>
    <property type="match status" value="1"/>
</dbReference>
<reference evidence="9 10" key="1">
    <citation type="submission" date="2016-11" db="EMBL/GenBank/DDBJ databases">
        <title>Genome sequence of Sphingomonas jeddahensis G39.</title>
        <authorList>
            <person name="Poehlein A."/>
            <person name="Wuebbeler J.H."/>
            <person name="Steinbuechel A."/>
            <person name="Daniel R."/>
        </authorList>
    </citation>
    <scope>NUCLEOTIDE SEQUENCE [LARGE SCALE GENOMIC DNA]</scope>
    <source>
        <strain evidence="9 10">G39</strain>
    </source>
</reference>
<keyword evidence="6" id="KW-0482">Metalloprotease</keyword>
<dbReference type="GO" id="GO:0051603">
    <property type="term" value="P:proteolysis involved in protein catabolic process"/>
    <property type="evidence" value="ECO:0007669"/>
    <property type="project" value="TreeGrafter"/>
</dbReference>
<keyword evidence="3" id="KW-0479">Metal-binding</keyword>
<evidence type="ECO:0000256" key="3">
    <source>
        <dbReference type="ARBA" id="ARBA00022723"/>
    </source>
</evidence>
<dbReference type="Gene3D" id="3.30.2010.10">
    <property type="entry name" value="Metalloproteases ('zincins'), catalytic domain"/>
    <property type="match status" value="1"/>
</dbReference>
<dbReference type="Proteomes" id="UP000188729">
    <property type="component" value="Unassembled WGS sequence"/>
</dbReference>
<dbReference type="GO" id="GO:0004222">
    <property type="term" value="F:metalloendopeptidase activity"/>
    <property type="evidence" value="ECO:0007669"/>
    <property type="project" value="InterPro"/>
</dbReference>
<comment type="cofactor">
    <cofactor evidence="1">
        <name>Zn(2+)</name>
        <dbReference type="ChEBI" id="CHEBI:29105"/>
    </cofactor>
</comment>
<dbReference type="InterPro" id="IPR001915">
    <property type="entry name" value="Peptidase_M48"/>
</dbReference>
<dbReference type="PANTHER" id="PTHR22726:SF1">
    <property type="entry name" value="METALLOENDOPEPTIDASE OMA1, MITOCHONDRIAL"/>
    <property type="match status" value="1"/>
</dbReference>
<comment type="caution">
    <text evidence="9">The sequence shown here is derived from an EMBL/GenBank/DDBJ whole genome shotgun (WGS) entry which is preliminary data.</text>
</comment>
<accession>A0A1V2EX96</accession>
<name>A0A1V2EX96_9SPHN</name>
<protein>
    <submittedName>
        <fullName evidence="9">TPR repeat-containing protein YfgC</fullName>
    </submittedName>
</protein>
<sequence>MTSHRSLALAALLGLLLVGCGEAATDQPVRITEDERAYGAEQHVALLAEFGGAYQAEEARYVATIGERMASAAGLEGQCSFTLVNSDVVNAFAVPGCFIYVTRGLVAIVGSEAELASVLGHELGHIAARHAQRQERRSLWRRLGVIAVGLSGSERLTRLAGRAAQFFTLRYSRGQEYAADDHGIRYLQHAGYDVHAAAAMLAALGRQERYMSARAGRDSARGIPEWALSHPLTQHRIDRAGATADATGLADDALPENTDAYLSEIDGLLYGDDPEQGFVTGRRFAHPVMRVTFEAPPGFTLTNSPQTIRLQGPGGIVGEFGGGALPPGGLDRYAELLAQQTAGDVPAEVAAAERTAVNGTQAVLLQMRLAVRQGTVPVAIAVYDGGDGQAYHMVVISPPADANAAPVLALIRSFRRLSAAEAAQLRPRIVRVVQVGPADTASTLISRMADSTPAALFELLNGKSAGQPLRPGERVKLVTYDEES</sequence>
<dbReference type="GO" id="GO:0046872">
    <property type="term" value="F:metal ion binding"/>
    <property type="evidence" value="ECO:0007669"/>
    <property type="project" value="UniProtKB-KW"/>
</dbReference>
<dbReference type="PROSITE" id="PS51257">
    <property type="entry name" value="PROKAR_LIPOPROTEIN"/>
    <property type="match status" value="1"/>
</dbReference>
<dbReference type="STRING" id="1915074.SPHI_07280"/>